<reference evidence="1 2" key="1">
    <citation type="submission" date="2019-04" db="EMBL/GenBank/DDBJ databases">
        <title>Pedobacter sp. RP-3-22 sp. nov., isolated from Arctic soil.</title>
        <authorList>
            <person name="Dahal R.H."/>
            <person name="Kim D.-U."/>
        </authorList>
    </citation>
    <scope>NUCLEOTIDE SEQUENCE [LARGE SCALE GENOMIC DNA]</scope>
    <source>
        <strain evidence="1 2">RP-3-22</strain>
    </source>
</reference>
<dbReference type="PROSITE" id="PS51257">
    <property type="entry name" value="PROKAR_LIPOPROTEIN"/>
    <property type="match status" value="1"/>
</dbReference>
<comment type="caution">
    <text evidence="1">The sequence shown here is derived from an EMBL/GenBank/DDBJ whole genome shotgun (WGS) entry which is preliminary data.</text>
</comment>
<name>A0A4U1CWL5_9SPHI</name>
<dbReference type="Pfam" id="PF15418">
    <property type="entry name" value="DUF4625"/>
    <property type="match status" value="1"/>
</dbReference>
<dbReference type="InterPro" id="IPR027829">
    <property type="entry name" value="DUF4625"/>
</dbReference>
<dbReference type="EMBL" id="SWBR01000002">
    <property type="protein sequence ID" value="TKC10709.1"/>
    <property type="molecule type" value="Genomic_DNA"/>
</dbReference>
<dbReference type="Proteomes" id="UP000309488">
    <property type="component" value="Unassembled WGS sequence"/>
</dbReference>
<dbReference type="Gene3D" id="2.60.40.4140">
    <property type="match status" value="1"/>
</dbReference>
<dbReference type="OrthoDB" id="670730at2"/>
<proteinExistence type="predicted"/>
<evidence type="ECO:0000313" key="1">
    <source>
        <dbReference type="EMBL" id="TKC10709.1"/>
    </source>
</evidence>
<evidence type="ECO:0000313" key="2">
    <source>
        <dbReference type="Proteomes" id="UP000309488"/>
    </source>
</evidence>
<sequence>MKIRSLCFLAAVLLTIAGCKKESETVDTTYPIIAISSADAFPKQCSIVKRGEKFLFKASLSDNVQLGSVSIDIHHNFDHHSHSTEVNDCTLEPIKIPVKPLLLIKDFPLPDGQRNYQIAQEIAVPADIDAGDYHFLIRLTDQAGWQTIKGLSIKIN</sequence>
<organism evidence="1 2">
    <name type="scientific">Pedobacter polaris</name>
    <dbReference type="NCBI Taxonomy" id="2571273"/>
    <lineage>
        <taxon>Bacteria</taxon>
        <taxon>Pseudomonadati</taxon>
        <taxon>Bacteroidota</taxon>
        <taxon>Sphingobacteriia</taxon>
        <taxon>Sphingobacteriales</taxon>
        <taxon>Sphingobacteriaceae</taxon>
        <taxon>Pedobacter</taxon>
    </lineage>
</organism>
<keyword evidence="2" id="KW-1185">Reference proteome</keyword>
<gene>
    <name evidence="1" type="ORF">FA048_11090</name>
</gene>
<dbReference type="AlphaFoldDB" id="A0A4U1CWL5"/>
<accession>A0A4U1CWL5</accession>
<protein>
    <submittedName>
        <fullName evidence="1">DUF4625 domain-containing protein</fullName>
    </submittedName>
</protein>
<dbReference type="RefSeq" id="WP_136840803.1">
    <property type="nucleotide sequence ID" value="NZ_SWBR01000002.1"/>
</dbReference>